<organism evidence="9 10">
    <name type="scientific">Propylenella binzhouense</name>
    <dbReference type="NCBI Taxonomy" id="2555902"/>
    <lineage>
        <taxon>Bacteria</taxon>
        <taxon>Pseudomonadati</taxon>
        <taxon>Pseudomonadota</taxon>
        <taxon>Alphaproteobacteria</taxon>
        <taxon>Hyphomicrobiales</taxon>
        <taxon>Propylenellaceae</taxon>
        <taxon>Propylenella</taxon>
    </lineage>
</organism>
<dbReference type="Pfam" id="PF01641">
    <property type="entry name" value="SelR"/>
    <property type="match status" value="1"/>
</dbReference>
<comment type="cofactor">
    <cofactor evidence="1">
        <name>Zn(2+)</name>
        <dbReference type="ChEBI" id="CHEBI:29105"/>
    </cofactor>
</comment>
<dbReference type="GO" id="GO:0033743">
    <property type="term" value="F:peptide-methionine (R)-S-oxide reductase activity"/>
    <property type="evidence" value="ECO:0007669"/>
    <property type="project" value="UniProtKB-EC"/>
</dbReference>
<keyword evidence="5" id="KW-0862">Zinc</keyword>
<dbReference type="AlphaFoldDB" id="A0A964T2D7"/>
<dbReference type="InterPro" id="IPR028427">
    <property type="entry name" value="Met_Sox_Rdtase_MsrB"/>
</dbReference>
<evidence type="ECO:0000256" key="4">
    <source>
        <dbReference type="ARBA" id="ARBA00022723"/>
    </source>
</evidence>
<evidence type="ECO:0000256" key="3">
    <source>
        <dbReference type="ARBA" id="ARBA00012499"/>
    </source>
</evidence>
<dbReference type="PANTHER" id="PTHR10173:SF57">
    <property type="entry name" value="PEPTIDE-METHIONINE (R)-S-OXIDE REDUCTASE"/>
    <property type="match status" value="1"/>
</dbReference>
<keyword evidence="10" id="KW-1185">Reference proteome</keyword>
<evidence type="ECO:0000313" key="10">
    <source>
        <dbReference type="Proteomes" id="UP000773614"/>
    </source>
</evidence>
<dbReference type="InterPro" id="IPR011057">
    <property type="entry name" value="Mss4-like_sf"/>
</dbReference>
<dbReference type="OrthoDB" id="9785497at2"/>
<name>A0A964T2D7_9HYPH</name>
<evidence type="ECO:0000313" key="9">
    <source>
        <dbReference type="EMBL" id="MYZ47213.1"/>
    </source>
</evidence>
<dbReference type="Gene3D" id="2.170.150.20">
    <property type="entry name" value="Peptide methionine sulfoxide reductase"/>
    <property type="match status" value="1"/>
</dbReference>
<evidence type="ECO:0000256" key="1">
    <source>
        <dbReference type="ARBA" id="ARBA00001947"/>
    </source>
</evidence>
<dbReference type="InterPro" id="IPR002579">
    <property type="entry name" value="Met_Sox_Rdtase_MsrB_dom"/>
</dbReference>
<protein>
    <recommendedName>
        <fullName evidence="3">peptide-methionine (R)-S-oxide reductase</fullName>
        <ecNumber evidence="3">1.8.4.12</ecNumber>
    </recommendedName>
</protein>
<sequence>MSKRLFLGAGLAGLGAAAAGLIGRGRIADSASAETFEIARSDAEWKRLLTPEQYYVLREEGTERAGTSPLNNEKRAGIFHCAGCDLPVYSSKTKYESGTGWPSFWESLPNAIGTKEDNSFFMRRTEVHCRRCGGHFGHIFDDGPPPTGKRHCLNGVALRFAPGEAEPAST</sequence>
<evidence type="ECO:0000259" key="8">
    <source>
        <dbReference type="PROSITE" id="PS51790"/>
    </source>
</evidence>
<accession>A0A964T2D7</accession>
<reference evidence="9" key="1">
    <citation type="submission" date="2019-03" db="EMBL/GenBank/DDBJ databases">
        <title>Afifella sp. nov., isolated from activated sludge.</title>
        <authorList>
            <person name="Li Q."/>
            <person name="Liu Y."/>
        </authorList>
    </citation>
    <scope>NUCLEOTIDE SEQUENCE</scope>
    <source>
        <strain evidence="9">L72</strain>
    </source>
</reference>
<dbReference type="GO" id="GO:0046872">
    <property type="term" value="F:metal ion binding"/>
    <property type="evidence" value="ECO:0007669"/>
    <property type="project" value="UniProtKB-KW"/>
</dbReference>
<comment type="caution">
    <text evidence="9">The sequence shown here is derived from an EMBL/GenBank/DDBJ whole genome shotgun (WGS) entry which is preliminary data.</text>
</comment>
<proteinExistence type="inferred from homology"/>
<evidence type="ECO:0000256" key="6">
    <source>
        <dbReference type="ARBA" id="ARBA00023002"/>
    </source>
</evidence>
<dbReference type="EMBL" id="SPKJ01000011">
    <property type="protein sequence ID" value="MYZ47213.1"/>
    <property type="molecule type" value="Genomic_DNA"/>
</dbReference>
<dbReference type="NCBIfam" id="TIGR00357">
    <property type="entry name" value="peptide-methionine (R)-S-oxide reductase MsrB"/>
    <property type="match status" value="1"/>
</dbReference>
<evidence type="ECO:0000256" key="5">
    <source>
        <dbReference type="ARBA" id="ARBA00022833"/>
    </source>
</evidence>
<dbReference type="Proteomes" id="UP000773614">
    <property type="component" value="Unassembled WGS sequence"/>
</dbReference>
<comment type="catalytic activity">
    <reaction evidence="7">
        <text>L-methionyl-[protein] + [thioredoxin]-disulfide + H2O = L-methionyl-(R)-S-oxide-[protein] + [thioredoxin]-dithiol</text>
        <dbReference type="Rhea" id="RHEA:24164"/>
        <dbReference type="Rhea" id="RHEA-COMP:10698"/>
        <dbReference type="Rhea" id="RHEA-COMP:10700"/>
        <dbReference type="Rhea" id="RHEA-COMP:12313"/>
        <dbReference type="Rhea" id="RHEA-COMP:12314"/>
        <dbReference type="ChEBI" id="CHEBI:15377"/>
        <dbReference type="ChEBI" id="CHEBI:16044"/>
        <dbReference type="ChEBI" id="CHEBI:29950"/>
        <dbReference type="ChEBI" id="CHEBI:45764"/>
        <dbReference type="ChEBI" id="CHEBI:50058"/>
        <dbReference type="EC" id="1.8.4.12"/>
    </reaction>
</comment>
<keyword evidence="4" id="KW-0479">Metal-binding</keyword>
<dbReference type="SUPFAM" id="SSF51316">
    <property type="entry name" value="Mss4-like"/>
    <property type="match status" value="1"/>
</dbReference>
<keyword evidence="6 9" id="KW-0560">Oxidoreductase</keyword>
<dbReference type="PANTHER" id="PTHR10173">
    <property type="entry name" value="METHIONINE SULFOXIDE REDUCTASE"/>
    <property type="match status" value="1"/>
</dbReference>
<evidence type="ECO:0000256" key="7">
    <source>
        <dbReference type="ARBA" id="ARBA00048488"/>
    </source>
</evidence>
<dbReference type="GO" id="GO:0030091">
    <property type="term" value="P:protein repair"/>
    <property type="evidence" value="ECO:0007669"/>
    <property type="project" value="InterPro"/>
</dbReference>
<feature type="domain" description="MsrB" evidence="8">
    <location>
        <begin position="42"/>
        <end position="163"/>
    </location>
</feature>
<dbReference type="PROSITE" id="PS51790">
    <property type="entry name" value="MSRB"/>
    <property type="match status" value="1"/>
</dbReference>
<comment type="similarity">
    <text evidence="2">Belongs to the MsrB Met sulfoxide reductase family.</text>
</comment>
<dbReference type="EC" id="1.8.4.12" evidence="3"/>
<evidence type="ECO:0000256" key="2">
    <source>
        <dbReference type="ARBA" id="ARBA00007174"/>
    </source>
</evidence>
<gene>
    <name evidence="9" type="primary">msrB</name>
    <name evidence="9" type="ORF">E4O86_05745</name>
</gene>
<dbReference type="FunFam" id="2.170.150.20:FF:000001">
    <property type="entry name" value="Peptide methionine sulfoxide reductase MsrB"/>
    <property type="match status" value="1"/>
</dbReference>
<dbReference type="GO" id="GO:0005737">
    <property type="term" value="C:cytoplasm"/>
    <property type="evidence" value="ECO:0007669"/>
    <property type="project" value="TreeGrafter"/>
</dbReference>
<dbReference type="GO" id="GO:0006979">
    <property type="term" value="P:response to oxidative stress"/>
    <property type="evidence" value="ECO:0007669"/>
    <property type="project" value="InterPro"/>
</dbReference>